<dbReference type="Proteomes" id="UP000299794">
    <property type="component" value="Unassembled WGS sequence"/>
</dbReference>
<name>A0A4P5ZFU6_PLAAG</name>
<evidence type="ECO:0000313" key="3">
    <source>
        <dbReference type="Proteomes" id="UP000299794"/>
    </source>
</evidence>
<proteinExistence type="predicted"/>
<dbReference type="RefSeq" id="WP_141294979.1">
    <property type="nucleotide sequence ID" value="NZ_BJCD01000051.1"/>
</dbReference>
<comment type="caution">
    <text evidence="2">The sequence shown here is derived from an EMBL/GenBank/DDBJ whole genome shotgun (WGS) entry which is preliminary data.</text>
</comment>
<feature type="region of interest" description="Disordered" evidence="1">
    <location>
        <begin position="116"/>
        <end position="146"/>
    </location>
</feature>
<gene>
    <name evidence="2" type="ORF">PA905_31810</name>
</gene>
<organism evidence="2 3">
    <name type="scientific">Planktothrix agardhii CCAP 1459/11A</name>
    <dbReference type="NCBI Taxonomy" id="282420"/>
    <lineage>
        <taxon>Bacteria</taxon>
        <taxon>Bacillati</taxon>
        <taxon>Cyanobacteriota</taxon>
        <taxon>Cyanophyceae</taxon>
        <taxon>Oscillatoriophycideae</taxon>
        <taxon>Oscillatoriales</taxon>
        <taxon>Microcoleaceae</taxon>
        <taxon>Planktothrix</taxon>
    </lineage>
</organism>
<protein>
    <submittedName>
        <fullName evidence="2">Uncharacterized protein</fullName>
    </submittedName>
</protein>
<dbReference type="EMBL" id="BJCD01000051">
    <property type="protein sequence ID" value="GDZ95000.1"/>
    <property type="molecule type" value="Genomic_DNA"/>
</dbReference>
<reference evidence="3" key="1">
    <citation type="submission" date="2019-02" db="EMBL/GenBank/DDBJ databases">
        <title>Draft genome sequence of Planktothrix agardhii NIES-905.</title>
        <authorList>
            <person name="Yamaguchi H."/>
            <person name="Suzuki S."/>
            <person name="Kawachi M."/>
        </authorList>
    </citation>
    <scope>NUCLEOTIDE SEQUENCE [LARGE SCALE GENOMIC DNA]</scope>
    <source>
        <strain evidence="3">CCAP 1459/11A</strain>
    </source>
</reference>
<feature type="compositionally biased region" description="Polar residues" evidence="1">
    <location>
        <begin position="124"/>
        <end position="135"/>
    </location>
</feature>
<sequence>MNNPPDNGSQYDLDSIFNQLIQSLDIDPQQHPIPEQTHHNMMSVPDFNSYDPHHPHFDISNSGWNGEHDQGLQSSPLPNFDYPTPEFNTIGTDLEQFNPYQLPEQTDYSTGYQTDHHLGGMGEHSQQMSTFSAMHSSDPVEKGDSNSVTIYSNGDVYWDRSGGQAGHIDGQKFYNTGDHYIGHLGADMKVYDAHEKCIGWVDAKGHAYTLDGAIFAEGKTPIWAATVLVYNLSSPA</sequence>
<evidence type="ECO:0000313" key="2">
    <source>
        <dbReference type="EMBL" id="GDZ95000.1"/>
    </source>
</evidence>
<dbReference type="AlphaFoldDB" id="A0A4P5ZFU6"/>
<evidence type="ECO:0000256" key="1">
    <source>
        <dbReference type="SAM" id="MobiDB-lite"/>
    </source>
</evidence>
<accession>A0A4P5ZFU6</accession>